<protein>
    <submittedName>
        <fullName evidence="2">Uncharacterized protein</fullName>
    </submittedName>
</protein>
<dbReference type="EMBL" id="CM003608">
    <property type="protein sequence ID" value="KYP65206.1"/>
    <property type="molecule type" value="Genomic_DNA"/>
</dbReference>
<name>A0A151TDX7_CAJCA</name>
<organism evidence="2 3">
    <name type="scientific">Cajanus cajan</name>
    <name type="common">Pigeon pea</name>
    <name type="synonym">Cajanus indicus</name>
    <dbReference type="NCBI Taxonomy" id="3821"/>
    <lineage>
        <taxon>Eukaryota</taxon>
        <taxon>Viridiplantae</taxon>
        <taxon>Streptophyta</taxon>
        <taxon>Embryophyta</taxon>
        <taxon>Tracheophyta</taxon>
        <taxon>Spermatophyta</taxon>
        <taxon>Magnoliopsida</taxon>
        <taxon>eudicotyledons</taxon>
        <taxon>Gunneridae</taxon>
        <taxon>Pentapetalae</taxon>
        <taxon>rosids</taxon>
        <taxon>fabids</taxon>
        <taxon>Fabales</taxon>
        <taxon>Fabaceae</taxon>
        <taxon>Papilionoideae</taxon>
        <taxon>50 kb inversion clade</taxon>
        <taxon>NPAAA clade</taxon>
        <taxon>indigoferoid/millettioid clade</taxon>
        <taxon>Phaseoleae</taxon>
        <taxon>Cajanus</taxon>
    </lineage>
</organism>
<reference evidence="2 3" key="1">
    <citation type="journal article" date="2012" name="Nat. Biotechnol.">
        <title>Draft genome sequence of pigeonpea (Cajanus cajan), an orphan legume crop of resource-poor farmers.</title>
        <authorList>
            <person name="Varshney R.K."/>
            <person name="Chen W."/>
            <person name="Li Y."/>
            <person name="Bharti A.K."/>
            <person name="Saxena R.K."/>
            <person name="Schlueter J.A."/>
            <person name="Donoghue M.T."/>
            <person name="Azam S."/>
            <person name="Fan G."/>
            <person name="Whaley A.M."/>
            <person name="Farmer A.D."/>
            <person name="Sheridan J."/>
            <person name="Iwata A."/>
            <person name="Tuteja R."/>
            <person name="Penmetsa R.V."/>
            <person name="Wu W."/>
            <person name="Upadhyaya H.D."/>
            <person name="Yang S.P."/>
            <person name="Shah T."/>
            <person name="Saxena K.B."/>
            <person name="Michael T."/>
            <person name="McCombie W.R."/>
            <person name="Yang B."/>
            <person name="Zhang G."/>
            <person name="Yang H."/>
            <person name="Wang J."/>
            <person name="Spillane C."/>
            <person name="Cook D.R."/>
            <person name="May G.D."/>
            <person name="Xu X."/>
            <person name="Jackson S.A."/>
        </authorList>
    </citation>
    <scope>NUCLEOTIDE SEQUENCE [LARGE SCALE GENOMIC DNA]</scope>
    <source>
        <strain evidence="3">cv. Asha</strain>
    </source>
</reference>
<accession>A0A151TDX7</accession>
<feature type="region of interest" description="Disordered" evidence="1">
    <location>
        <begin position="19"/>
        <end position="51"/>
    </location>
</feature>
<evidence type="ECO:0000313" key="2">
    <source>
        <dbReference type="EMBL" id="KYP65206.1"/>
    </source>
</evidence>
<dbReference type="AlphaFoldDB" id="A0A151TDX7"/>
<gene>
    <name evidence="2" type="ORF">KK1_011437</name>
</gene>
<evidence type="ECO:0000256" key="1">
    <source>
        <dbReference type="SAM" id="MobiDB-lite"/>
    </source>
</evidence>
<feature type="compositionally biased region" description="Low complexity" evidence="1">
    <location>
        <begin position="25"/>
        <end position="38"/>
    </location>
</feature>
<proteinExistence type="predicted"/>
<sequence length="51" mass="5542">MDRTWTVVGISGSPKVSSFGRIHRLTPSSPPVRTTRSPQGRLQHLGVADQS</sequence>
<evidence type="ECO:0000313" key="3">
    <source>
        <dbReference type="Proteomes" id="UP000075243"/>
    </source>
</evidence>
<keyword evidence="3" id="KW-1185">Reference proteome</keyword>
<dbReference type="Gramene" id="C.cajan_11111.t">
    <property type="protein sequence ID" value="C.cajan_11111.t"/>
    <property type="gene ID" value="C.cajan_11111"/>
</dbReference>
<dbReference type="Proteomes" id="UP000075243">
    <property type="component" value="Chromosome 6"/>
</dbReference>